<keyword evidence="2" id="KW-1185">Reference proteome</keyword>
<proteinExistence type="predicted"/>
<sequence>MEVVDENEQLIIEGNREHVVVSHVTNDSHLSDPNANESQEPYIGMEFESQENAYSFYAHYAKVIGFGISIKTSRRSKVSREFIDVKYACTSKERFDRLHEKSIEFIDEASLSHESYNFACHTLGEALKHCATINQSLKVDKENVGKNNLGDTSLLDPRSSKTKGAPSRRIKSGRVGCVHETSHQLKSSSLTQAL</sequence>
<dbReference type="EMBL" id="CASHSV030000001">
    <property type="protein sequence ID" value="CAJ2630952.1"/>
    <property type="molecule type" value="Genomic_DNA"/>
</dbReference>
<name>A0ACB0IFR6_TRIPR</name>
<accession>A0ACB0IFR6</accession>
<reference evidence="1" key="1">
    <citation type="submission" date="2023-10" db="EMBL/GenBank/DDBJ databases">
        <authorList>
            <person name="Rodriguez Cubillos JULIANA M."/>
            <person name="De Vega J."/>
        </authorList>
    </citation>
    <scope>NUCLEOTIDE SEQUENCE</scope>
</reference>
<comment type="caution">
    <text evidence="1">The sequence shown here is derived from an EMBL/GenBank/DDBJ whole genome shotgun (WGS) entry which is preliminary data.</text>
</comment>
<evidence type="ECO:0000313" key="1">
    <source>
        <dbReference type="EMBL" id="CAJ2630952.1"/>
    </source>
</evidence>
<dbReference type="Proteomes" id="UP001177021">
    <property type="component" value="Unassembled WGS sequence"/>
</dbReference>
<gene>
    <name evidence="1" type="ORF">MILVUS5_LOCUS2622</name>
</gene>
<evidence type="ECO:0000313" key="2">
    <source>
        <dbReference type="Proteomes" id="UP001177021"/>
    </source>
</evidence>
<organism evidence="1 2">
    <name type="scientific">Trifolium pratense</name>
    <name type="common">Red clover</name>
    <dbReference type="NCBI Taxonomy" id="57577"/>
    <lineage>
        <taxon>Eukaryota</taxon>
        <taxon>Viridiplantae</taxon>
        <taxon>Streptophyta</taxon>
        <taxon>Embryophyta</taxon>
        <taxon>Tracheophyta</taxon>
        <taxon>Spermatophyta</taxon>
        <taxon>Magnoliopsida</taxon>
        <taxon>eudicotyledons</taxon>
        <taxon>Gunneridae</taxon>
        <taxon>Pentapetalae</taxon>
        <taxon>rosids</taxon>
        <taxon>fabids</taxon>
        <taxon>Fabales</taxon>
        <taxon>Fabaceae</taxon>
        <taxon>Papilionoideae</taxon>
        <taxon>50 kb inversion clade</taxon>
        <taxon>NPAAA clade</taxon>
        <taxon>Hologalegina</taxon>
        <taxon>IRL clade</taxon>
        <taxon>Trifolieae</taxon>
        <taxon>Trifolium</taxon>
    </lineage>
</organism>
<protein>
    <submittedName>
        <fullName evidence="1">Uncharacterized protein</fullName>
    </submittedName>
</protein>